<keyword evidence="3" id="KW-1185">Reference proteome</keyword>
<dbReference type="EMBL" id="JAGIOD010000001">
    <property type="protein sequence ID" value="MBP2380117.1"/>
    <property type="molecule type" value="Genomic_DNA"/>
</dbReference>
<organism evidence="2 3">
    <name type="scientific">Brachybacterium sacelli</name>
    <dbReference type="NCBI Taxonomy" id="173364"/>
    <lineage>
        <taxon>Bacteria</taxon>
        <taxon>Bacillati</taxon>
        <taxon>Actinomycetota</taxon>
        <taxon>Actinomycetes</taxon>
        <taxon>Micrococcales</taxon>
        <taxon>Dermabacteraceae</taxon>
        <taxon>Brachybacterium</taxon>
    </lineage>
</organism>
<feature type="region of interest" description="Disordered" evidence="1">
    <location>
        <begin position="1"/>
        <end position="23"/>
    </location>
</feature>
<feature type="region of interest" description="Disordered" evidence="1">
    <location>
        <begin position="76"/>
        <end position="102"/>
    </location>
</feature>
<evidence type="ECO:0008006" key="4">
    <source>
        <dbReference type="Google" id="ProtNLM"/>
    </source>
</evidence>
<gene>
    <name evidence="2" type="ORF">JOF43_000074</name>
</gene>
<evidence type="ECO:0000256" key="1">
    <source>
        <dbReference type="SAM" id="MobiDB-lite"/>
    </source>
</evidence>
<dbReference type="Gene3D" id="1.10.287.1060">
    <property type="entry name" value="ESAT-6-like"/>
    <property type="match status" value="1"/>
</dbReference>
<feature type="compositionally biased region" description="Gly residues" evidence="1">
    <location>
        <begin position="90"/>
        <end position="101"/>
    </location>
</feature>
<accession>A0ABS4WV84</accession>
<proteinExistence type="predicted"/>
<protein>
    <recommendedName>
        <fullName evidence="4">WXG100 family type VII secretion target</fullName>
    </recommendedName>
</protein>
<reference evidence="2 3" key="1">
    <citation type="submission" date="2021-03" db="EMBL/GenBank/DDBJ databases">
        <title>Sequencing the genomes of 1000 actinobacteria strains.</title>
        <authorList>
            <person name="Klenk H.-P."/>
        </authorList>
    </citation>
    <scope>NUCLEOTIDE SEQUENCE [LARGE SCALE GENOMIC DNA]</scope>
    <source>
        <strain evidence="2 3">DSM 14566</strain>
    </source>
</reference>
<comment type="caution">
    <text evidence="2">The sequence shown here is derived from an EMBL/GenBank/DDBJ whole genome shotgun (WGS) entry which is preliminary data.</text>
</comment>
<dbReference type="RefSeq" id="WP_209897753.1">
    <property type="nucleotide sequence ID" value="NZ_BAAAJW010000016.1"/>
</dbReference>
<evidence type="ECO:0000313" key="2">
    <source>
        <dbReference type="EMBL" id="MBP2380117.1"/>
    </source>
</evidence>
<evidence type="ECO:0000313" key="3">
    <source>
        <dbReference type="Proteomes" id="UP001519290"/>
    </source>
</evidence>
<name>A0ABS4WV84_9MICO</name>
<dbReference type="Proteomes" id="UP001519290">
    <property type="component" value="Unassembled WGS sequence"/>
</dbReference>
<sequence length="317" mass="31366">MSGFFGADTEALREHADRIRTGSGRLEDLRDTLSSQVSSVEWVGPDADTFRDDFTGRVSGLFDRAAADLDARRTDLEQHAEEQDQVSEPGGEGGGGGGDGSFGDALSDLLANPLTSVLSTGLTTTLAGLSVWEGIKQGRNLVALRQAMNTAGDAARSAQTFIRSGMVDDAAGMLGKLGTAGRFLGGAGGVFSIASGISDMVNPPHDGWRGVGDRVAGGLSVVSGAGGLAVALGAGAALGPVGLGVVAAAGIGAGLWAAGNAIYDNWDSITSFAGDAAGAVGDFASDAGDAVGEAADAVGDAVGDATDAVGDFVGGIF</sequence>
<feature type="compositionally biased region" description="Basic and acidic residues" evidence="1">
    <location>
        <begin position="10"/>
        <end position="23"/>
    </location>
</feature>